<dbReference type="CDD" id="cd00796">
    <property type="entry name" value="INT_Rci_Hp1_C"/>
    <property type="match status" value="1"/>
</dbReference>
<dbReference type="InterPro" id="IPR002104">
    <property type="entry name" value="Integrase_catalytic"/>
</dbReference>
<dbReference type="AlphaFoldDB" id="A0A927IL20"/>
<dbReference type="Gene3D" id="1.10.443.10">
    <property type="entry name" value="Intergrase catalytic core"/>
    <property type="match status" value="1"/>
</dbReference>
<accession>A0A927IL20</accession>
<dbReference type="InterPro" id="IPR013762">
    <property type="entry name" value="Integrase-like_cat_sf"/>
</dbReference>
<evidence type="ECO:0000313" key="7">
    <source>
        <dbReference type="Proteomes" id="UP000647424"/>
    </source>
</evidence>
<organism evidence="6 7">
    <name type="scientific">Limnohabitans radicicola</name>
    <dbReference type="NCBI Taxonomy" id="2771427"/>
    <lineage>
        <taxon>Bacteria</taxon>
        <taxon>Pseudomonadati</taxon>
        <taxon>Pseudomonadota</taxon>
        <taxon>Betaproteobacteria</taxon>
        <taxon>Burkholderiales</taxon>
        <taxon>Comamonadaceae</taxon>
        <taxon>Limnohabitans</taxon>
    </lineage>
</organism>
<dbReference type="GO" id="GO:0015074">
    <property type="term" value="P:DNA integration"/>
    <property type="evidence" value="ECO:0007669"/>
    <property type="project" value="UniProtKB-KW"/>
</dbReference>
<keyword evidence="7" id="KW-1185">Reference proteome</keyword>
<dbReference type="SUPFAM" id="SSF56349">
    <property type="entry name" value="DNA breaking-rejoining enzymes"/>
    <property type="match status" value="1"/>
</dbReference>
<evidence type="ECO:0000256" key="2">
    <source>
        <dbReference type="ARBA" id="ARBA00022908"/>
    </source>
</evidence>
<dbReference type="PANTHER" id="PTHR30629">
    <property type="entry name" value="PROPHAGE INTEGRASE"/>
    <property type="match status" value="1"/>
</dbReference>
<evidence type="ECO:0000256" key="1">
    <source>
        <dbReference type="ARBA" id="ARBA00008857"/>
    </source>
</evidence>
<proteinExistence type="inferred from homology"/>
<gene>
    <name evidence="6" type="ORF">IC609_04015</name>
</gene>
<comment type="caution">
    <text evidence="6">The sequence shown here is derived from an EMBL/GenBank/DDBJ whole genome shotgun (WGS) entry which is preliminary data.</text>
</comment>
<dbReference type="Gene3D" id="1.10.150.130">
    <property type="match status" value="1"/>
</dbReference>
<dbReference type="InterPro" id="IPR038488">
    <property type="entry name" value="Integrase_DNA-bd_sf"/>
</dbReference>
<keyword evidence="4" id="KW-0233">DNA recombination</keyword>
<dbReference type="Gene3D" id="3.30.160.390">
    <property type="entry name" value="Integrase, DNA-binding domain"/>
    <property type="match status" value="1"/>
</dbReference>
<evidence type="ECO:0000256" key="4">
    <source>
        <dbReference type="ARBA" id="ARBA00023172"/>
    </source>
</evidence>
<dbReference type="InterPro" id="IPR050808">
    <property type="entry name" value="Phage_Integrase"/>
</dbReference>
<protein>
    <submittedName>
        <fullName evidence="6">Tyrosine-type recombinase/integrase</fullName>
    </submittedName>
</protein>
<dbReference type="InterPro" id="IPR011010">
    <property type="entry name" value="DNA_brk_join_enz"/>
</dbReference>
<comment type="similarity">
    <text evidence="1">Belongs to the 'phage' integrase family.</text>
</comment>
<sequence>MSVVRLSEAVVQQLICPPQRSHFEVYDLQIRGLYVDVQRSGRMAYRLRYSQDGVKRHMTLGDARLITLDEARQEARARLRQLRASSDPERNLLDVNALSVEEFFVDQYLPYVKTYKRSWGTDESMIRNHILPQLGAQAMAAVRAPDIARMVQSMKEKDFAPGTINRMLVLLRYGYKLALRWKVEGLEVNPAQDLKNIKNDNKIERYLTPEQTVALMAAVRESENPALQNIVPFLIYTGARKREALDARWADIDWQQSSWKIPKTKSGKIRHVPLSTGALELLGRMRAWSGLKAPGSDLLFPNPRTGLPFVSIYYSWDTARKQAGVPELRIHDLRHSFASFLVNAGRSLYEVQELLGHADIRTTSRYAHLKRDRLMEAVQVIRLE</sequence>
<dbReference type="GO" id="GO:0006310">
    <property type="term" value="P:DNA recombination"/>
    <property type="evidence" value="ECO:0007669"/>
    <property type="project" value="UniProtKB-KW"/>
</dbReference>
<dbReference type="RefSeq" id="WP_191818150.1">
    <property type="nucleotide sequence ID" value="NZ_JACYFT010000001.1"/>
</dbReference>
<dbReference type="PANTHER" id="PTHR30629:SF2">
    <property type="entry name" value="PROPHAGE INTEGRASE INTS-RELATED"/>
    <property type="match status" value="1"/>
</dbReference>
<dbReference type="Proteomes" id="UP000647424">
    <property type="component" value="Unassembled WGS sequence"/>
</dbReference>
<name>A0A927IL20_9BURK</name>
<evidence type="ECO:0000256" key="3">
    <source>
        <dbReference type="ARBA" id="ARBA00023125"/>
    </source>
</evidence>
<dbReference type="Pfam" id="PF00589">
    <property type="entry name" value="Phage_integrase"/>
    <property type="match status" value="1"/>
</dbReference>
<reference evidence="6" key="1">
    <citation type="submission" date="2020-09" db="EMBL/GenBank/DDBJ databases">
        <title>Genome seq and assembly of Limnohabitants sp.</title>
        <authorList>
            <person name="Chhetri G."/>
        </authorList>
    </citation>
    <scope>NUCLEOTIDE SEQUENCE</scope>
    <source>
        <strain evidence="6">JUR4</strain>
    </source>
</reference>
<dbReference type="InterPro" id="IPR025166">
    <property type="entry name" value="Integrase_DNA_bind_dom"/>
</dbReference>
<evidence type="ECO:0000259" key="5">
    <source>
        <dbReference type="PROSITE" id="PS51898"/>
    </source>
</evidence>
<dbReference type="GO" id="GO:0003677">
    <property type="term" value="F:DNA binding"/>
    <property type="evidence" value="ECO:0007669"/>
    <property type="project" value="UniProtKB-KW"/>
</dbReference>
<dbReference type="InterPro" id="IPR010998">
    <property type="entry name" value="Integrase_recombinase_N"/>
</dbReference>
<dbReference type="PROSITE" id="PS51898">
    <property type="entry name" value="TYR_RECOMBINASE"/>
    <property type="match status" value="1"/>
</dbReference>
<feature type="domain" description="Tyr recombinase" evidence="5">
    <location>
        <begin position="202"/>
        <end position="379"/>
    </location>
</feature>
<keyword evidence="2" id="KW-0229">DNA integration</keyword>
<evidence type="ECO:0000313" key="6">
    <source>
        <dbReference type="EMBL" id="MBD8049700.1"/>
    </source>
</evidence>
<keyword evidence="3" id="KW-0238">DNA-binding</keyword>
<dbReference type="EMBL" id="JACYFT010000001">
    <property type="protein sequence ID" value="MBD8049700.1"/>
    <property type="molecule type" value="Genomic_DNA"/>
</dbReference>
<dbReference type="Pfam" id="PF13356">
    <property type="entry name" value="Arm-DNA-bind_3"/>
    <property type="match status" value="1"/>
</dbReference>